<keyword evidence="2" id="KW-1185">Reference proteome</keyword>
<dbReference type="InterPro" id="IPR016039">
    <property type="entry name" value="Thiolase-like"/>
</dbReference>
<gene>
    <name evidence="1" type="ORF">JOD01_001241</name>
</gene>
<accession>A0A938Y073</accession>
<protein>
    <recommendedName>
        <fullName evidence="3">Beta-ketoacyl-[acyl-carrier-protein] synthase III C-terminal domain-containing protein</fullName>
    </recommendedName>
</protein>
<name>A0A938Y073_9BACL</name>
<dbReference type="SUPFAM" id="SSF53901">
    <property type="entry name" value="Thiolase-like"/>
    <property type="match status" value="1"/>
</dbReference>
<dbReference type="EMBL" id="JAFBEB010000003">
    <property type="protein sequence ID" value="MBM7589641.1"/>
    <property type="molecule type" value="Genomic_DNA"/>
</dbReference>
<evidence type="ECO:0008006" key="3">
    <source>
        <dbReference type="Google" id="ProtNLM"/>
    </source>
</evidence>
<sequence>MSKLFLSVFAAVAPTTLSGSDYLSSFSEGYGAANPLFCLFADRQLSFQQGDLAAGLSEERDHIPAFRGDFTDDAVRFLAEHGHGKRKIDLLCYCHETVGGNAGMLPAWKIQKRLGLVNCLPFSVGQQGSLASVSGVELVQSFFRAEPVQHALLLTIDHVVSPFSRKRFCGFAKGDAAAWIHFTRDEGTYQLLYAGQRGCCLPVSMHQWTADDYERAERMLIDKALLLLCEIRKQQRIDWTIAQCVSRSFLAGLERAWRNCDQKLFQRTRWANINFLGSDPFVTLQEMDSQITVQAGETIALVFVSPDHGVGVLLLQKNN</sequence>
<dbReference type="AlphaFoldDB" id="A0A938Y073"/>
<proteinExistence type="predicted"/>
<dbReference type="GO" id="GO:0016746">
    <property type="term" value="F:acyltransferase activity"/>
    <property type="evidence" value="ECO:0007669"/>
    <property type="project" value="InterPro"/>
</dbReference>
<dbReference type="Proteomes" id="UP000717624">
    <property type="component" value="Unassembled WGS sequence"/>
</dbReference>
<organism evidence="1 2">
    <name type="scientific">Brevibacillus fulvus</name>
    <dbReference type="NCBI Taxonomy" id="1125967"/>
    <lineage>
        <taxon>Bacteria</taxon>
        <taxon>Bacillati</taxon>
        <taxon>Bacillota</taxon>
        <taxon>Bacilli</taxon>
        <taxon>Bacillales</taxon>
        <taxon>Paenibacillaceae</taxon>
        <taxon>Brevibacillus</taxon>
    </lineage>
</organism>
<reference evidence="1" key="1">
    <citation type="submission" date="2021-01" db="EMBL/GenBank/DDBJ databases">
        <title>Genomic Encyclopedia of Type Strains, Phase IV (KMG-IV): sequencing the most valuable type-strain genomes for metagenomic binning, comparative biology and taxonomic classification.</title>
        <authorList>
            <person name="Goeker M."/>
        </authorList>
    </citation>
    <scope>NUCLEOTIDE SEQUENCE</scope>
    <source>
        <strain evidence="1">DSM 25523</strain>
    </source>
</reference>
<comment type="caution">
    <text evidence="1">The sequence shown here is derived from an EMBL/GenBank/DDBJ whole genome shotgun (WGS) entry which is preliminary data.</text>
</comment>
<dbReference type="RefSeq" id="WP_204517364.1">
    <property type="nucleotide sequence ID" value="NZ_BAABIN010000038.1"/>
</dbReference>
<dbReference type="Gene3D" id="3.40.47.10">
    <property type="match status" value="1"/>
</dbReference>
<evidence type="ECO:0000313" key="2">
    <source>
        <dbReference type="Proteomes" id="UP000717624"/>
    </source>
</evidence>
<evidence type="ECO:0000313" key="1">
    <source>
        <dbReference type="EMBL" id="MBM7589641.1"/>
    </source>
</evidence>